<dbReference type="GO" id="GO:0005737">
    <property type="term" value="C:cytoplasm"/>
    <property type="evidence" value="ECO:0007669"/>
    <property type="project" value="UniProtKB-SubCell"/>
</dbReference>
<dbReference type="PROSITE" id="PS51560">
    <property type="entry name" value="SAM_MT_NNT1"/>
    <property type="match status" value="1"/>
</dbReference>
<keyword evidence="2 5" id="KW-0489">Methyltransferase</keyword>
<feature type="binding site" evidence="5">
    <location>
        <position position="164"/>
    </location>
    <ligand>
        <name>S-adenosyl-L-methionine</name>
        <dbReference type="ChEBI" id="CHEBI:59789"/>
    </ligand>
</feature>
<dbReference type="GO" id="GO:0016279">
    <property type="term" value="F:protein-lysine N-methyltransferase activity"/>
    <property type="evidence" value="ECO:0007669"/>
    <property type="project" value="UniProtKB-UniRule"/>
</dbReference>
<evidence type="ECO:0000256" key="6">
    <source>
        <dbReference type="SAM" id="MobiDB-lite"/>
    </source>
</evidence>
<feature type="binding site" evidence="5">
    <location>
        <position position="60"/>
    </location>
    <ligand>
        <name>S-adenosyl-L-methionine</name>
        <dbReference type="ChEBI" id="CHEBI:59789"/>
    </ligand>
</feature>
<evidence type="ECO:0000313" key="8">
    <source>
        <dbReference type="Proteomes" id="UP001152885"/>
    </source>
</evidence>
<reference evidence="7" key="1">
    <citation type="submission" date="2022-12" db="EMBL/GenBank/DDBJ databases">
        <authorList>
            <person name="Brejova B."/>
        </authorList>
    </citation>
    <scope>NUCLEOTIDE SEQUENCE</scope>
</reference>
<keyword evidence="3 5" id="KW-0808">Transferase</keyword>
<name>A0A9W4TSR1_9ASCO</name>
<sequence length="253" mass="29215">MFDEEDNILNGDLFEEPDGFRPPPPESHFAKYERKIDGANPKEIELKLVGKSPLWGHMLWNAGIYTANYLDSHKDLIEGKNVLELGAAASLPSLICALNNANEVYSTDYPDPDLMSHITYNFEKLCEKTKISPYKVKGYIWGNDVYESLELKDPNYKFDLIILSDLIFNHTEHHKLLNACQQSINKNGGKCLVVFSPHRAHLLHADLEFFETAKQYGFKSEQIDMQNWSPMFEEDDETKEIRSRVYSYFLIPE</sequence>
<comment type="function">
    <text evidence="5">S-adenosyl-L-methionine-dependent protein methyltransferase that trimethylates the N-terminal glycine 'Gly-2' of elongation factor 1-alpha, before also catalyzing the mono- and dimethylation of 'Lys-3'.</text>
</comment>
<feature type="binding site" evidence="5">
    <location>
        <position position="108"/>
    </location>
    <ligand>
        <name>S-adenosyl-L-methionine</name>
        <dbReference type="ChEBI" id="CHEBI:59789"/>
    </ligand>
</feature>
<evidence type="ECO:0000313" key="7">
    <source>
        <dbReference type="EMBL" id="CAI5755918.1"/>
    </source>
</evidence>
<dbReference type="HAMAP" id="MF_03223">
    <property type="entry name" value="Methyltr_EFM7"/>
    <property type="match status" value="1"/>
</dbReference>
<dbReference type="PANTHER" id="PTHR14614">
    <property type="entry name" value="HEPATOCELLULAR CARCINOMA-ASSOCIATED ANTIGEN"/>
    <property type="match status" value="1"/>
</dbReference>
<comment type="caution">
    <text evidence="7">The sequence shown here is derived from an EMBL/GenBank/DDBJ whole genome shotgun (WGS) entry which is preliminary data.</text>
</comment>
<dbReference type="SUPFAM" id="SSF53335">
    <property type="entry name" value="S-adenosyl-L-methionine-dependent methyltransferases"/>
    <property type="match status" value="1"/>
</dbReference>
<dbReference type="InterPro" id="IPR025784">
    <property type="entry name" value="EFM7"/>
</dbReference>
<dbReference type="GO" id="GO:0032259">
    <property type="term" value="P:methylation"/>
    <property type="evidence" value="ECO:0007669"/>
    <property type="project" value="UniProtKB-KW"/>
</dbReference>
<dbReference type="Pfam" id="PF10294">
    <property type="entry name" value="Methyltransf_16"/>
    <property type="match status" value="1"/>
</dbReference>
<feature type="binding site" evidence="5">
    <location>
        <begin position="86"/>
        <end position="88"/>
    </location>
    <ligand>
        <name>S-adenosyl-L-methionine</name>
        <dbReference type="ChEBI" id="CHEBI:59789"/>
    </ligand>
</feature>
<dbReference type="InterPro" id="IPR029063">
    <property type="entry name" value="SAM-dependent_MTases_sf"/>
</dbReference>
<proteinExistence type="inferred from homology"/>
<protein>
    <recommendedName>
        <fullName evidence="5">Protein N-terminal and lysine N-methyltransferase EFM7</fullName>
        <ecNumber evidence="5">2.1.1.-</ecNumber>
    </recommendedName>
    <alternativeName>
        <fullName evidence="5">Elongation factor methyltransferase 7</fullName>
    </alternativeName>
</protein>
<keyword evidence="4 5" id="KW-0949">S-adenosyl-L-methionine</keyword>
<evidence type="ECO:0000256" key="1">
    <source>
        <dbReference type="ARBA" id="ARBA00022490"/>
    </source>
</evidence>
<feature type="region of interest" description="Disordered" evidence="6">
    <location>
        <begin position="1"/>
        <end position="22"/>
    </location>
</feature>
<feature type="binding site" evidence="5">
    <location>
        <position position="141"/>
    </location>
    <ligand>
        <name>S-adenosyl-L-methionine</name>
        <dbReference type="ChEBI" id="CHEBI:59789"/>
    </ligand>
</feature>
<organism evidence="7 8">
    <name type="scientific">Candida verbasci</name>
    <dbReference type="NCBI Taxonomy" id="1227364"/>
    <lineage>
        <taxon>Eukaryota</taxon>
        <taxon>Fungi</taxon>
        <taxon>Dikarya</taxon>
        <taxon>Ascomycota</taxon>
        <taxon>Saccharomycotina</taxon>
        <taxon>Pichiomycetes</taxon>
        <taxon>Debaryomycetaceae</taxon>
        <taxon>Candida/Lodderomyces clade</taxon>
        <taxon>Candida</taxon>
    </lineage>
</organism>
<dbReference type="AlphaFoldDB" id="A0A9W4TSR1"/>
<dbReference type="GO" id="GO:0071885">
    <property type="term" value="F:N-terminal protein N-methyltransferase activity"/>
    <property type="evidence" value="ECO:0007669"/>
    <property type="project" value="UniProtKB-UniRule"/>
</dbReference>
<feature type="compositionally biased region" description="Acidic residues" evidence="6">
    <location>
        <begin position="1"/>
        <end position="17"/>
    </location>
</feature>
<dbReference type="InterPro" id="IPR019410">
    <property type="entry name" value="Methyltransf_16"/>
</dbReference>
<evidence type="ECO:0000256" key="2">
    <source>
        <dbReference type="ARBA" id="ARBA00022603"/>
    </source>
</evidence>
<comment type="subcellular location">
    <subcellularLocation>
        <location evidence="5">Cytoplasm</location>
    </subcellularLocation>
</comment>
<dbReference type="PANTHER" id="PTHR14614:SF10">
    <property type="entry name" value="PROTEIN N-TERMINAL AND LYSINE N-METHYLTRANSFERASE EFM7"/>
    <property type="match status" value="1"/>
</dbReference>
<dbReference type="Gene3D" id="3.40.50.150">
    <property type="entry name" value="Vaccinia Virus protein VP39"/>
    <property type="match status" value="1"/>
</dbReference>
<accession>A0A9W4TSR1</accession>
<dbReference type="EC" id="2.1.1.-" evidence="5"/>
<dbReference type="OrthoDB" id="46564at2759"/>
<keyword evidence="1 5" id="KW-0963">Cytoplasm</keyword>
<evidence type="ECO:0000256" key="3">
    <source>
        <dbReference type="ARBA" id="ARBA00022679"/>
    </source>
</evidence>
<keyword evidence="8" id="KW-1185">Reference proteome</keyword>
<evidence type="ECO:0000256" key="5">
    <source>
        <dbReference type="HAMAP-Rule" id="MF_03223"/>
    </source>
</evidence>
<evidence type="ECO:0000256" key="4">
    <source>
        <dbReference type="ARBA" id="ARBA00022691"/>
    </source>
</evidence>
<dbReference type="Proteomes" id="UP001152885">
    <property type="component" value="Unassembled WGS sequence"/>
</dbReference>
<comment type="similarity">
    <text evidence="5">Belongs to the class I-like SAM-binding methyltransferase superfamily. EFM7 family.</text>
</comment>
<gene>
    <name evidence="5" type="primary">EFM7</name>
    <name evidence="7" type="ORF">CANVERA_P0434</name>
</gene>
<dbReference type="EMBL" id="CANTUO010000001">
    <property type="protein sequence ID" value="CAI5755918.1"/>
    <property type="molecule type" value="Genomic_DNA"/>
</dbReference>